<evidence type="ECO:0000313" key="1">
    <source>
        <dbReference type="EnsemblPlants" id="TuG1812G0600002860.01.T01.cds468984"/>
    </source>
</evidence>
<keyword evidence="2" id="KW-1185">Reference proteome</keyword>
<dbReference type="EnsemblPlants" id="TuG1812G0600002860.01.T01">
    <property type="protein sequence ID" value="TuG1812G0600002860.01.T01.cds468984"/>
    <property type="gene ID" value="TuG1812G0600002860.01"/>
</dbReference>
<reference evidence="1" key="2">
    <citation type="submission" date="2018-03" db="EMBL/GenBank/DDBJ databases">
        <title>The Triticum urartu genome reveals the dynamic nature of wheat genome evolution.</title>
        <authorList>
            <person name="Ling H."/>
            <person name="Ma B."/>
            <person name="Shi X."/>
            <person name="Liu H."/>
            <person name="Dong L."/>
            <person name="Sun H."/>
            <person name="Cao Y."/>
            <person name="Gao Q."/>
            <person name="Zheng S."/>
            <person name="Li Y."/>
            <person name="Yu Y."/>
            <person name="Du H."/>
            <person name="Qi M."/>
            <person name="Li Y."/>
            <person name="Yu H."/>
            <person name="Cui Y."/>
            <person name="Wang N."/>
            <person name="Chen C."/>
            <person name="Wu H."/>
            <person name="Zhao Y."/>
            <person name="Zhang J."/>
            <person name="Li Y."/>
            <person name="Zhou W."/>
            <person name="Zhang B."/>
            <person name="Hu W."/>
            <person name="Eijk M."/>
            <person name="Tang J."/>
            <person name="Witsenboer H."/>
            <person name="Zhao S."/>
            <person name="Li Z."/>
            <person name="Zhang A."/>
            <person name="Wang D."/>
            <person name="Liang C."/>
        </authorList>
    </citation>
    <scope>NUCLEOTIDE SEQUENCE [LARGE SCALE GENOMIC DNA]</scope>
    <source>
        <strain evidence="1">cv. G1812</strain>
    </source>
</reference>
<protein>
    <recommendedName>
        <fullName evidence="3">Tetratricopeptide repeat protein</fullName>
    </recommendedName>
</protein>
<dbReference type="InterPro" id="IPR044563">
    <property type="entry name" value="Sgt1-like"/>
</dbReference>
<dbReference type="InterPro" id="IPR011990">
    <property type="entry name" value="TPR-like_helical_dom_sf"/>
</dbReference>
<dbReference type="GO" id="GO:0051087">
    <property type="term" value="F:protein-folding chaperone binding"/>
    <property type="evidence" value="ECO:0007669"/>
    <property type="project" value="InterPro"/>
</dbReference>
<dbReference type="PANTHER" id="PTHR45862">
    <property type="entry name" value="PROTEIN SGT1 HOMOLOG"/>
    <property type="match status" value="1"/>
</dbReference>
<organism evidence="1 2">
    <name type="scientific">Triticum urartu</name>
    <name type="common">Red wild einkorn</name>
    <name type="synonym">Crithodium urartu</name>
    <dbReference type="NCBI Taxonomy" id="4572"/>
    <lineage>
        <taxon>Eukaryota</taxon>
        <taxon>Viridiplantae</taxon>
        <taxon>Streptophyta</taxon>
        <taxon>Embryophyta</taxon>
        <taxon>Tracheophyta</taxon>
        <taxon>Spermatophyta</taxon>
        <taxon>Magnoliopsida</taxon>
        <taxon>Liliopsida</taxon>
        <taxon>Poales</taxon>
        <taxon>Poaceae</taxon>
        <taxon>BOP clade</taxon>
        <taxon>Pooideae</taxon>
        <taxon>Triticodae</taxon>
        <taxon>Triticeae</taxon>
        <taxon>Triticinae</taxon>
        <taxon>Triticum</taxon>
    </lineage>
</organism>
<accession>A0A8R7UYN6</accession>
<dbReference type="Gene3D" id="1.25.40.10">
    <property type="entry name" value="Tetratricopeptide repeat domain"/>
    <property type="match status" value="1"/>
</dbReference>
<reference evidence="2" key="1">
    <citation type="journal article" date="2013" name="Nature">
        <title>Draft genome of the wheat A-genome progenitor Triticum urartu.</title>
        <authorList>
            <person name="Ling H.Q."/>
            <person name="Zhao S."/>
            <person name="Liu D."/>
            <person name="Wang J."/>
            <person name="Sun H."/>
            <person name="Zhang C."/>
            <person name="Fan H."/>
            <person name="Li D."/>
            <person name="Dong L."/>
            <person name="Tao Y."/>
            <person name="Gao C."/>
            <person name="Wu H."/>
            <person name="Li Y."/>
            <person name="Cui Y."/>
            <person name="Guo X."/>
            <person name="Zheng S."/>
            <person name="Wang B."/>
            <person name="Yu K."/>
            <person name="Liang Q."/>
            <person name="Yang W."/>
            <person name="Lou X."/>
            <person name="Chen J."/>
            <person name="Feng M."/>
            <person name="Jian J."/>
            <person name="Zhang X."/>
            <person name="Luo G."/>
            <person name="Jiang Y."/>
            <person name="Liu J."/>
            <person name="Wang Z."/>
            <person name="Sha Y."/>
            <person name="Zhang B."/>
            <person name="Wu H."/>
            <person name="Tang D."/>
            <person name="Shen Q."/>
            <person name="Xue P."/>
            <person name="Zou S."/>
            <person name="Wang X."/>
            <person name="Liu X."/>
            <person name="Wang F."/>
            <person name="Yang Y."/>
            <person name="An X."/>
            <person name="Dong Z."/>
            <person name="Zhang K."/>
            <person name="Zhang X."/>
            <person name="Luo M.C."/>
            <person name="Dvorak J."/>
            <person name="Tong Y."/>
            <person name="Wang J."/>
            <person name="Yang H."/>
            <person name="Li Z."/>
            <person name="Wang D."/>
            <person name="Zhang A."/>
            <person name="Wang J."/>
        </authorList>
    </citation>
    <scope>NUCLEOTIDE SEQUENCE</scope>
    <source>
        <strain evidence="2">cv. G1812</strain>
    </source>
</reference>
<dbReference type="SUPFAM" id="SSF48452">
    <property type="entry name" value="TPR-like"/>
    <property type="match status" value="1"/>
</dbReference>
<dbReference type="AlphaFoldDB" id="A0A8R7UYN6"/>
<dbReference type="Proteomes" id="UP000015106">
    <property type="component" value="Chromosome 6"/>
</dbReference>
<name>A0A8R7UYN6_TRIUA</name>
<evidence type="ECO:0000313" key="2">
    <source>
        <dbReference type="Proteomes" id="UP000015106"/>
    </source>
</evidence>
<sequence>EAAALLFTEAIHDGPPTAALYAERAQALIRAGNFAAAAADATRAADLDPAMHRAYLRKARACINLERYGSARAAVLAGAAVAPGDLRFAELMEELDAKVVPGQRTELAAGTA</sequence>
<reference evidence="1" key="3">
    <citation type="submission" date="2022-06" db="UniProtKB">
        <authorList>
            <consortium name="EnsemblPlants"/>
        </authorList>
    </citation>
    <scope>IDENTIFICATION</scope>
</reference>
<proteinExistence type="predicted"/>
<dbReference type="Gramene" id="TuG1812G0600002860.01.T01">
    <property type="protein sequence ID" value="TuG1812G0600002860.01.T01.cds468984"/>
    <property type="gene ID" value="TuG1812G0600002860.01"/>
</dbReference>
<dbReference type="Pfam" id="PF14559">
    <property type="entry name" value="TPR_19"/>
    <property type="match status" value="1"/>
</dbReference>
<evidence type="ECO:0008006" key="3">
    <source>
        <dbReference type="Google" id="ProtNLM"/>
    </source>
</evidence>